<protein>
    <recommendedName>
        <fullName evidence="2">BTB domain-containing protein</fullName>
    </recommendedName>
</protein>
<dbReference type="Gene3D" id="3.30.710.10">
    <property type="entry name" value="Potassium Channel Kv1.1, Chain A"/>
    <property type="match status" value="1"/>
</dbReference>
<dbReference type="PhylomeDB" id="A0A0G4HK58"/>
<reference evidence="1" key="1">
    <citation type="submission" date="2014-11" db="EMBL/GenBank/DDBJ databases">
        <authorList>
            <person name="Otto D Thomas"/>
            <person name="Naeem Raeece"/>
        </authorList>
    </citation>
    <scope>NUCLEOTIDE SEQUENCE</scope>
</reference>
<name>A0A0G4HK58_9ALVE</name>
<dbReference type="EMBL" id="CDMZ01002927">
    <property type="protein sequence ID" value="CEM44433.1"/>
    <property type="molecule type" value="Genomic_DNA"/>
</dbReference>
<gene>
    <name evidence="1" type="ORF">Cvel_28350</name>
</gene>
<sequence length="264" mass="29457">MGQVCEPPCAPRPLKEVKSNFSVEGMSHSCECACVSIALRDFEETVVCRRALLVKHSEYFRAMLEGGHFREGTAPGKAIKITEEWLQPETFKHLNALMALSEITSPSCPLPIDDHLKGVCTKACTLDNPNGPFALLKMCDYFQMDEHVGAILRNLYDTLDYWPLEAVRVLHELKPGILDSADFPFDKVAAKLLPKMGEKGTEEKLSSFPPKFLARLLKKQHDLSAQSATAVDDRVRGHIRGRPHASCLSGRRCDCCEYIAKLKV</sequence>
<organism evidence="1">
    <name type="scientific">Chromera velia CCMP2878</name>
    <dbReference type="NCBI Taxonomy" id="1169474"/>
    <lineage>
        <taxon>Eukaryota</taxon>
        <taxon>Sar</taxon>
        <taxon>Alveolata</taxon>
        <taxon>Colpodellida</taxon>
        <taxon>Chromeraceae</taxon>
        <taxon>Chromera</taxon>
    </lineage>
</organism>
<evidence type="ECO:0008006" key="2">
    <source>
        <dbReference type="Google" id="ProtNLM"/>
    </source>
</evidence>
<proteinExistence type="predicted"/>
<dbReference type="VEuPathDB" id="CryptoDB:Cvel_28350"/>
<dbReference type="AlphaFoldDB" id="A0A0G4HK58"/>
<evidence type="ECO:0000313" key="1">
    <source>
        <dbReference type="EMBL" id="CEM44433.1"/>
    </source>
</evidence>
<accession>A0A0G4HK58</accession>
<dbReference type="InterPro" id="IPR011333">
    <property type="entry name" value="SKP1/BTB/POZ_sf"/>
</dbReference>